<dbReference type="Gene3D" id="1.10.630.10">
    <property type="entry name" value="Cytochrome P450"/>
    <property type="match status" value="1"/>
</dbReference>
<evidence type="ECO:0000256" key="1">
    <source>
        <dbReference type="ARBA" id="ARBA00001971"/>
    </source>
</evidence>
<keyword evidence="5 7" id="KW-0408">Iron</keyword>
<dbReference type="PRINTS" id="PR00385">
    <property type="entry name" value="P450"/>
</dbReference>
<feature type="binding site" description="axial binding residue" evidence="7">
    <location>
        <position position="459"/>
    </location>
    <ligand>
        <name>heme</name>
        <dbReference type="ChEBI" id="CHEBI:30413"/>
    </ligand>
    <ligandPart>
        <name>Fe</name>
        <dbReference type="ChEBI" id="CHEBI:18248"/>
    </ligandPart>
</feature>
<dbReference type="PROSITE" id="PS00086">
    <property type="entry name" value="CYTOCHROME_P450"/>
    <property type="match status" value="1"/>
</dbReference>
<evidence type="ECO:0000256" key="7">
    <source>
        <dbReference type="PIRSR" id="PIRSR602401-1"/>
    </source>
</evidence>
<feature type="compositionally biased region" description="Low complexity" evidence="9">
    <location>
        <begin position="381"/>
        <end position="393"/>
    </location>
</feature>
<evidence type="ECO:0000313" key="11">
    <source>
        <dbReference type="Proteomes" id="UP000325902"/>
    </source>
</evidence>
<dbReference type="InterPro" id="IPR036396">
    <property type="entry name" value="Cyt_P450_sf"/>
</dbReference>
<dbReference type="EMBL" id="VCHE01000002">
    <property type="protein sequence ID" value="KAB2580719.1"/>
    <property type="molecule type" value="Genomic_DNA"/>
</dbReference>
<evidence type="ECO:0000313" key="10">
    <source>
        <dbReference type="EMBL" id="KAB2580719.1"/>
    </source>
</evidence>
<organism evidence="10 11">
    <name type="scientific">Lasiodiplodia theobromae</name>
    <dbReference type="NCBI Taxonomy" id="45133"/>
    <lineage>
        <taxon>Eukaryota</taxon>
        <taxon>Fungi</taxon>
        <taxon>Dikarya</taxon>
        <taxon>Ascomycota</taxon>
        <taxon>Pezizomycotina</taxon>
        <taxon>Dothideomycetes</taxon>
        <taxon>Dothideomycetes incertae sedis</taxon>
        <taxon>Botryosphaeriales</taxon>
        <taxon>Botryosphaeriaceae</taxon>
        <taxon>Lasiodiplodia</taxon>
    </lineage>
</organism>
<comment type="cofactor">
    <cofactor evidence="1 7">
        <name>heme</name>
        <dbReference type="ChEBI" id="CHEBI:30413"/>
    </cofactor>
</comment>
<evidence type="ECO:0000256" key="3">
    <source>
        <dbReference type="ARBA" id="ARBA00022723"/>
    </source>
</evidence>
<dbReference type="InterPro" id="IPR017972">
    <property type="entry name" value="Cyt_P450_CS"/>
</dbReference>
<keyword evidence="4 8" id="KW-0560">Oxidoreductase</keyword>
<evidence type="ECO:0000256" key="2">
    <source>
        <dbReference type="ARBA" id="ARBA00010617"/>
    </source>
</evidence>
<comment type="similarity">
    <text evidence="2 8">Belongs to the cytochrome P450 family.</text>
</comment>
<dbReference type="GO" id="GO:0004497">
    <property type="term" value="F:monooxygenase activity"/>
    <property type="evidence" value="ECO:0007669"/>
    <property type="project" value="UniProtKB-KW"/>
</dbReference>
<dbReference type="Pfam" id="PF00067">
    <property type="entry name" value="p450"/>
    <property type="match status" value="1"/>
</dbReference>
<dbReference type="PRINTS" id="PR00463">
    <property type="entry name" value="EP450I"/>
</dbReference>
<dbReference type="Proteomes" id="UP000325902">
    <property type="component" value="Unassembled WGS sequence"/>
</dbReference>
<keyword evidence="7 8" id="KW-0349">Heme</keyword>
<dbReference type="AlphaFoldDB" id="A0A5N5DRV9"/>
<dbReference type="PANTHER" id="PTHR24305:SF157">
    <property type="entry name" value="N-ACETYLTRYPTOPHAN 6-HYDROXYLASE IVOC-RELATED"/>
    <property type="match status" value="1"/>
</dbReference>
<name>A0A5N5DRV9_9PEZI</name>
<reference evidence="10 11" key="1">
    <citation type="journal article" date="2019" name="Sci. Rep.">
        <title>A multi-omics analysis of the grapevine pathogen Lasiodiplodia theobromae reveals that temperature affects the expression of virulence- and pathogenicity-related genes.</title>
        <authorList>
            <person name="Felix C."/>
            <person name="Meneses R."/>
            <person name="Goncalves M.F.M."/>
            <person name="Tilleman L."/>
            <person name="Duarte A.S."/>
            <person name="Jorrin-Novo J.V."/>
            <person name="Van de Peer Y."/>
            <person name="Deforce D."/>
            <person name="Van Nieuwerburgh F."/>
            <person name="Esteves A.C."/>
            <person name="Alves A."/>
        </authorList>
    </citation>
    <scope>NUCLEOTIDE SEQUENCE [LARGE SCALE GENOMIC DNA]</scope>
    <source>
        <strain evidence="10 11">LA-SOL3</strain>
    </source>
</reference>
<proteinExistence type="inferred from homology"/>
<gene>
    <name evidence="10" type="primary">aflU_1</name>
    <name evidence="10" type="ORF">DBV05_g430</name>
</gene>
<dbReference type="InterPro" id="IPR050121">
    <property type="entry name" value="Cytochrome_P450_monoxygenase"/>
</dbReference>
<comment type="caution">
    <text evidence="10">The sequence shown here is derived from an EMBL/GenBank/DDBJ whole genome shotgun (WGS) entry which is preliminary data.</text>
</comment>
<dbReference type="SUPFAM" id="SSF48264">
    <property type="entry name" value="Cytochrome P450"/>
    <property type="match status" value="1"/>
</dbReference>
<evidence type="ECO:0000256" key="8">
    <source>
        <dbReference type="RuleBase" id="RU000461"/>
    </source>
</evidence>
<keyword evidence="3 7" id="KW-0479">Metal-binding</keyword>
<dbReference type="GO" id="GO:0020037">
    <property type="term" value="F:heme binding"/>
    <property type="evidence" value="ECO:0007669"/>
    <property type="project" value="InterPro"/>
</dbReference>
<dbReference type="InterPro" id="IPR001128">
    <property type="entry name" value="Cyt_P450"/>
</dbReference>
<evidence type="ECO:0000256" key="5">
    <source>
        <dbReference type="ARBA" id="ARBA00023004"/>
    </source>
</evidence>
<evidence type="ECO:0000256" key="9">
    <source>
        <dbReference type="SAM" id="MobiDB-lite"/>
    </source>
</evidence>
<accession>A0A5N5DRV9</accession>
<protein>
    <submittedName>
        <fullName evidence="10">Cytodhrome monooxygenase aflU</fullName>
    </submittedName>
</protein>
<sequence length="516" mass="58536">MASTSLLATAFGALLLFQIWRVVQRLFFHPLSSVPGPKIAAATTLYEFYWNAICGGKLFLRWEEMHKKYGPIVRLGPNEVHISDPTYWDVLYNSTNKLDKYARFYCFDAGTNIAGITTVKHEVHRRRRGPISKFLSAANVAKLEPRVHVHLKKMLDRFDEFGRAGKPCDCFNAFRSLTMDVISMFCEPTPRHNLDAPDFDPPMHRTIRTAAQTMDIQKFIPIMQVMDLVPISVWRYLDPEVTKLVEKREVLRNTAKQIAAEGGNPTSREMTVLDAIASSDLLPPEDKTPLRMAYEAEMVLGAGTETTSNTLGNLVFYVLSNPKVHERLRNEVLSCSTAPTDELVDFQTLNKLPYLTAVIQESLRVASPVSGRLPRVNPTSPMTYTTPGPHPTTYTFPPGTVMSMSQRDLHNNPDIFPDPEKFEPERWLPATDPACTATPEQRRLMDRYWVPFSRGSRNCIGLELAKQELGLVTGNLFRRFDLELFETTERDVRAEHDFFAPYAAADSEGVRVKIKY</sequence>
<evidence type="ECO:0000256" key="6">
    <source>
        <dbReference type="ARBA" id="ARBA00023033"/>
    </source>
</evidence>
<dbReference type="CDD" id="cd11062">
    <property type="entry name" value="CYP58-like"/>
    <property type="match status" value="1"/>
</dbReference>
<evidence type="ECO:0000256" key="4">
    <source>
        <dbReference type="ARBA" id="ARBA00023002"/>
    </source>
</evidence>
<feature type="region of interest" description="Disordered" evidence="9">
    <location>
        <begin position="374"/>
        <end position="393"/>
    </location>
</feature>
<dbReference type="GO" id="GO:0016705">
    <property type="term" value="F:oxidoreductase activity, acting on paired donors, with incorporation or reduction of molecular oxygen"/>
    <property type="evidence" value="ECO:0007669"/>
    <property type="project" value="InterPro"/>
</dbReference>
<keyword evidence="6 8" id="KW-0503">Monooxygenase</keyword>
<dbReference type="GO" id="GO:0005506">
    <property type="term" value="F:iron ion binding"/>
    <property type="evidence" value="ECO:0007669"/>
    <property type="project" value="InterPro"/>
</dbReference>
<keyword evidence="11" id="KW-1185">Reference proteome</keyword>
<dbReference type="InterPro" id="IPR002401">
    <property type="entry name" value="Cyt_P450_E_grp-I"/>
</dbReference>
<dbReference type="PANTHER" id="PTHR24305">
    <property type="entry name" value="CYTOCHROME P450"/>
    <property type="match status" value="1"/>
</dbReference>
<dbReference type="OrthoDB" id="3945418at2759"/>